<keyword evidence="7 15" id="KW-0963">Cytoplasm</keyword>
<evidence type="ECO:0000259" key="19">
    <source>
        <dbReference type="Pfam" id="PF01746"/>
    </source>
</evidence>
<accession>M1YJY0</accession>
<proteinExistence type="inferred from homology"/>
<dbReference type="SUPFAM" id="SSF75217">
    <property type="entry name" value="alpha/beta knot"/>
    <property type="match status" value="1"/>
</dbReference>
<evidence type="ECO:0000256" key="12">
    <source>
        <dbReference type="ARBA" id="ARBA00029736"/>
    </source>
</evidence>
<evidence type="ECO:0000256" key="14">
    <source>
        <dbReference type="ARBA" id="ARBA00047783"/>
    </source>
</evidence>
<comment type="subcellular location">
    <subcellularLocation>
        <location evidence="2 15 17">Cytoplasm</location>
    </subcellularLocation>
</comment>
<dbReference type="GO" id="GO:0002939">
    <property type="term" value="P:tRNA N1-guanine methylation"/>
    <property type="evidence" value="ECO:0007669"/>
    <property type="project" value="TreeGrafter"/>
</dbReference>
<evidence type="ECO:0000256" key="13">
    <source>
        <dbReference type="ARBA" id="ARBA00033392"/>
    </source>
</evidence>
<evidence type="ECO:0000256" key="17">
    <source>
        <dbReference type="RuleBase" id="RU003464"/>
    </source>
</evidence>
<evidence type="ECO:0000256" key="7">
    <source>
        <dbReference type="ARBA" id="ARBA00022490"/>
    </source>
</evidence>
<dbReference type="AlphaFoldDB" id="M1YJY0"/>
<comment type="catalytic activity">
    <reaction evidence="14 15 17">
        <text>guanosine(37) in tRNA + S-adenosyl-L-methionine = N(1)-methylguanosine(37) in tRNA + S-adenosyl-L-homocysteine + H(+)</text>
        <dbReference type="Rhea" id="RHEA:36899"/>
        <dbReference type="Rhea" id="RHEA-COMP:10145"/>
        <dbReference type="Rhea" id="RHEA-COMP:10147"/>
        <dbReference type="ChEBI" id="CHEBI:15378"/>
        <dbReference type="ChEBI" id="CHEBI:57856"/>
        <dbReference type="ChEBI" id="CHEBI:59789"/>
        <dbReference type="ChEBI" id="CHEBI:73542"/>
        <dbReference type="ChEBI" id="CHEBI:74269"/>
        <dbReference type="EC" id="2.1.1.228"/>
    </reaction>
</comment>
<feature type="compositionally biased region" description="Acidic residues" evidence="18">
    <location>
        <begin position="226"/>
        <end position="235"/>
    </location>
</feature>
<evidence type="ECO:0000256" key="6">
    <source>
        <dbReference type="ARBA" id="ARBA00014679"/>
    </source>
</evidence>
<feature type="region of interest" description="Disordered" evidence="18">
    <location>
        <begin position="209"/>
        <end position="235"/>
    </location>
</feature>
<reference evidence="20 21" key="1">
    <citation type="journal article" date="2013" name="Front. Microbiol.">
        <title>The genome of Nitrospina gracilis illuminates the metabolism and evolution of the major marine nitrite oxidizer.</title>
        <authorList>
            <person name="Luecker S."/>
            <person name="Nowka B."/>
            <person name="Rattei T."/>
            <person name="Spieck E."/>
            <person name="and Daims H."/>
        </authorList>
    </citation>
    <scope>NUCLEOTIDE SEQUENCE [LARGE SCALE GENOMIC DNA]</scope>
    <source>
        <strain evidence="20 21">3/211</strain>
    </source>
</reference>
<dbReference type="EMBL" id="CAQJ01000042">
    <property type="protein sequence ID" value="CCQ90779.1"/>
    <property type="molecule type" value="Genomic_DNA"/>
</dbReference>
<dbReference type="FunFam" id="3.40.1280.10:FF:000001">
    <property type="entry name" value="tRNA (guanine-N(1)-)-methyltransferase"/>
    <property type="match status" value="1"/>
</dbReference>
<dbReference type="InterPro" id="IPR023148">
    <property type="entry name" value="tRNA_m1G_MeTrfase_C_sf"/>
</dbReference>
<dbReference type="Pfam" id="PF01746">
    <property type="entry name" value="tRNA_m1G_MT"/>
    <property type="match status" value="1"/>
</dbReference>
<keyword evidence="9 15" id="KW-0808">Transferase</keyword>
<evidence type="ECO:0000256" key="16">
    <source>
        <dbReference type="PIRSR" id="PIRSR000386-1"/>
    </source>
</evidence>
<protein>
    <recommendedName>
        <fullName evidence="6 15">tRNA (guanine-N(1)-)-methyltransferase</fullName>
        <ecNumber evidence="5 15">2.1.1.228</ecNumber>
    </recommendedName>
    <alternativeName>
        <fullName evidence="12 15">M1G-methyltransferase</fullName>
    </alternativeName>
    <alternativeName>
        <fullName evidence="13 15">tRNA [GM37] methyltransferase</fullName>
    </alternativeName>
</protein>
<evidence type="ECO:0000256" key="1">
    <source>
        <dbReference type="ARBA" id="ARBA00002634"/>
    </source>
</evidence>
<keyword evidence="8 15" id="KW-0489">Methyltransferase</keyword>
<evidence type="ECO:0000256" key="10">
    <source>
        <dbReference type="ARBA" id="ARBA00022691"/>
    </source>
</evidence>
<evidence type="ECO:0000256" key="8">
    <source>
        <dbReference type="ARBA" id="ARBA00022603"/>
    </source>
</evidence>
<feature type="binding site" evidence="15 16">
    <location>
        <position position="115"/>
    </location>
    <ligand>
        <name>S-adenosyl-L-methionine</name>
        <dbReference type="ChEBI" id="CHEBI:59789"/>
    </ligand>
</feature>
<keyword evidence="11 15" id="KW-0819">tRNA processing</keyword>
<dbReference type="PANTHER" id="PTHR46417">
    <property type="entry name" value="TRNA (GUANINE-N(1)-)-METHYLTRANSFERASE"/>
    <property type="match status" value="1"/>
</dbReference>
<dbReference type="HOGENOM" id="CLU_047363_0_1_0"/>
<dbReference type="PIRSF" id="PIRSF000386">
    <property type="entry name" value="tRNA_mtase"/>
    <property type="match status" value="1"/>
</dbReference>
<keyword evidence="21" id="KW-1185">Reference proteome</keyword>
<dbReference type="Gene3D" id="3.40.1280.10">
    <property type="match status" value="1"/>
</dbReference>
<dbReference type="FunCoup" id="M1YJY0">
    <property type="interactions" value="444"/>
</dbReference>
<dbReference type="HAMAP" id="MF_00605">
    <property type="entry name" value="TrmD"/>
    <property type="match status" value="1"/>
</dbReference>
<comment type="subunit">
    <text evidence="4 15 17">Homodimer.</text>
</comment>
<evidence type="ECO:0000256" key="9">
    <source>
        <dbReference type="ARBA" id="ARBA00022679"/>
    </source>
</evidence>
<evidence type="ECO:0000256" key="18">
    <source>
        <dbReference type="SAM" id="MobiDB-lite"/>
    </source>
</evidence>
<dbReference type="InParanoid" id="M1YJY0"/>
<evidence type="ECO:0000313" key="21">
    <source>
        <dbReference type="Proteomes" id="UP000011704"/>
    </source>
</evidence>
<dbReference type="InterPro" id="IPR029028">
    <property type="entry name" value="Alpha/beta_knot_MTases"/>
</dbReference>
<evidence type="ECO:0000313" key="20">
    <source>
        <dbReference type="EMBL" id="CCQ90779.1"/>
    </source>
</evidence>
<dbReference type="OrthoDB" id="9807416at2"/>
<feature type="compositionally biased region" description="Basic and acidic residues" evidence="18">
    <location>
        <begin position="209"/>
        <end position="225"/>
    </location>
</feature>
<dbReference type="NCBIfam" id="NF000648">
    <property type="entry name" value="PRK00026.1"/>
    <property type="match status" value="1"/>
</dbReference>
<gene>
    <name evidence="15 20" type="primary">trmD</name>
    <name evidence="20" type="ORF">NITGR_380020</name>
</gene>
<feature type="binding site" evidence="15 16">
    <location>
        <begin position="135"/>
        <end position="140"/>
    </location>
    <ligand>
        <name>S-adenosyl-L-methionine</name>
        <dbReference type="ChEBI" id="CHEBI:59789"/>
    </ligand>
</feature>
<feature type="domain" description="tRNA methyltransferase TRMD/TRM10-type" evidence="19">
    <location>
        <begin position="4"/>
        <end position="227"/>
    </location>
</feature>
<dbReference type="Gene3D" id="1.10.1270.20">
    <property type="entry name" value="tRNA(m1g37)methyltransferase, domain 2"/>
    <property type="match status" value="1"/>
</dbReference>
<dbReference type="InterPro" id="IPR029026">
    <property type="entry name" value="tRNA_m1G_MTases_N"/>
</dbReference>
<dbReference type="GO" id="GO:0052906">
    <property type="term" value="F:tRNA (guanine(37)-N1)-methyltransferase activity"/>
    <property type="evidence" value="ECO:0007669"/>
    <property type="project" value="UniProtKB-UniRule"/>
</dbReference>
<evidence type="ECO:0000256" key="5">
    <source>
        <dbReference type="ARBA" id="ARBA00012807"/>
    </source>
</evidence>
<dbReference type="PANTHER" id="PTHR46417:SF1">
    <property type="entry name" value="TRNA (GUANINE-N(1)-)-METHYLTRANSFERASE"/>
    <property type="match status" value="1"/>
</dbReference>
<sequence length="235" mass="26404">MKTIRFDIITIFPGMFASPFNESILKRAQEQGLVHIGVHDLREHTLDKHNRVDDYPFGGGAGMVMGVEPIDRAVQSVKQQSPNAHTILLSPSGRPFDQAKAWELSKKESLILVCGRYEGVDERVRECVVDEDLSVGDYVLSGGEIPAMVLVEAVSRLVPGVIGDETCLDEESFSQGLLEYPQYTRPRDYKGWTVPDVLTSGDHRKIRDWQKDEARKKTRLNRPDLLDDPPEGESE</sequence>
<dbReference type="NCBIfam" id="TIGR00088">
    <property type="entry name" value="trmD"/>
    <property type="match status" value="1"/>
</dbReference>
<evidence type="ECO:0000256" key="15">
    <source>
        <dbReference type="HAMAP-Rule" id="MF_00605"/>
    </source>
</evidence>
<dbReference type="Proteomes" id="UP000011704">
    <property type="component" value="Unassembled WGS sequence"/>
</dbReference>
<dbReference type="InterPro" id="IPR016009">
    <property type="entry name" value="tRNA_MeTrfase_TRMD/TRM10"/>
</dbReference>
<dbReference type="EC" id="2.1.1.228" evidence="5 15"/>
<evidence type="ECO:0000256" key="2">
    <source>
        <dbReference type="ARBA" id="ARBA00004496"/>
    </source>
</evidence>
<dbReference type="CDD" id="cd18080">
    <property type="entry name" value="TrmD-like"/>
    <property type="match status" value="1"/>
</dbReference>
<keyword evidence="10 15" id="KW-0949">S-adenosyl-L-methionine</keyword>
<comment type="similarity">
    <text evidence="3 15 17">Belongs to the RNA methyltransferase TrmD family.</text>
</comment>
<comment type="caution">
    <text evidence="20">The sequence shown here is derived from an EMBL/GenBank/DDBJ whole genome shotgun (WGS) entry which is preliminary data.</text>
</comment>
<organism evidence="20 21">
    <name type="scientific">Nitrospina gracilis (strain 3/211)</name>
    <dbReference type="NCBI Taxonomy" id="1266370"/>
    <lineage>
        <taxon>Bacteria</taxon>
        <taxon>Pseudomonadati</taxon>
        <taxon>Nitrospinota/Tectimicrobiota group</taxon>
        <taxon>Nitrospinota</taxon>
        <taxon>Nitrospinia</taxon>
        <taxon>Nitrospinales</taxon>
        <taxon>Nitrospinaceae</taxon>
        <taxon>Nitrospina</taxon>
    </lineage>
</organism>
<dbReference type="InterPro" id="IPR002649">
    <property type="entry name" value="tRNA_m1G_MeTrfase_TrmD"/>
</dbReference>
<evidence type="ECO:0000256" key="4">
    <source>
        <dbReference type="ARBA" id="ARBA00011738"/>
    </source>
</evidence>
<dbReference type="STRING" id="1266370.NITGR_380020"/>
<dbReference type="GO" id="GO:0005829">
    <property type="term" value="C:cytosol"/>
    <property type="evidence" value="ECO:0007669"/>
    <property type="project" value="TreeGrafter"/>
</dbReference>
<comment type="function">
    <text evidence="1 15 17">Specifically methylates guanosine-37 in various tRNAs.</text>
</comment>
<evidence type="ECO:0000256" key="11">
    <source>
        <dbReference type="ARBA" id="ARBA00022694"/>
    </source>
</evidence>
<name>M1YJY0_NITG3</name>
<evidence type="ECO:0000256" key="3">
    <source>
        <dbReference type="ARBA" id="ARBA00007630"/>
    </source>
</evidence>